<dbReference type="SMART" id="SM00233">
    <property type="entry name" value="PH"/>
    <property type="match status" value="1"/>
</dbReference>
<evidence type="ECO:0000313" key="3">
    <source>
        <dbReference type="EMBL" id="CAG2198739.1"/>
    </source>
</evidence>
<dbReference type="GO" id="GO:0023052">
    <property type="term" value="P:signaling"/>
    <property type="evidence" value="ECO:0007669"/>
    <property type="project" value="TreeGrafter"/>
</dbReference>
<comment type="caution">
    <text evidence="3">The sequence shown here is derived from an EMBL/GenBank/DDBJ whole genome shotgun (WGS) entry which is preliminary data.</text>
</comment>
<evidence type="ECO:0000256" key="1">
    <source>
        <dbReference type="SAM" id="MobiDB-lite"/>
    </source>
</evidence>
<sequence length="484" mass="55229">MPGMEKLHLEDVLEDSPQTRNLLRVFENDAFALKKYTLGLHNCCQRIMKAQNELCAATQALSQQLRDYEIQTFPLEPEDSILTTTLKQFSSYLDDVSSIQQVLSAQYSETMMYPMSRFIQADLEEVSTLCEMFQIATTEHESAIKNYMKLPKKKENDRQRMEYNEELYGMRKKFHQTGLHYYSSLNALQYKRKCSLLEPILGYMHAQRAFFQMGQDAVCKKEIEEFLNNINASVQGVQKELQQDTKKTVDLIDTLEQQSVQHYHAEPNPEMPYIPPNTQLAQKGGYLFIRSKQLIATRWDRCFFFTQGGNLMCQPKDEVAGSLSLDLNEPGVLAEPYDTDDRRFVFHVSSPKLRKSVVLQAENERERDEWICTINNIVRESGYVKSKSPLQQQANKVRKNTTSTASSTKESGGSSPDMANVNSSASLGSPHAPKPAPSTNDMLLSDVPIQFDLQPIIDDITDVTPNLQGPPKRINPFDQSTEKF</sequence>
<dbReference type="OrthoDB" id="10070851at2759"/>
<protein>
    <submittedName>
        <fullName evidence="3">APPL1</fullName>
    </submittedName>
</protein>
<name>A0A8S3QWJ6_MYTED</name>
<feature type="region of interest" description="Disordered" evidence="1">
    <location>
        <begin position="462"/>
        <end position="484"/>
    </location>
</feature>
<dbReference type="InterPro" id="IPR011993">
    <property type="entry name" value="PH-like_dom_sf"/>
</dbReference>
<evidence type="ECO:0000259" key="2">
    <source>
        <dbReference type="PROSITE" id="PS50003"/>
    </source>
</evidence>
<feature type="region of interest" description="Disordered" evidence="1">
    <location>
        <begin position="386"/>
        <end position="442"/>
    </location>
</feature>
<dbReference type="GO" id="GO:0010008">
    <property type="term" value="C:endosome membrane"/>
    <property type="evidence" value="ECO:0007669"/>
    <property type="project" value="TreeGrafter"/>
</dbReference>
<gene>
    <name evidence="3" type="ORF">MEDL_13480</name>
</gene>
<dbReference type="InterPro" id="IPR004148">
    <property type="entry name" value="BAR_dom"/>
</dbReference>
<dbReference type="AlphaFoldDB" id="A0A8S3QWJ6"/>
<organism evidence="3 4">
    <name type="scientific">Mytilus edulis</name>
    <name type="common">Blue mussel</name>
    <dbReference type="NCBI Taxonomy" id="6550"/>
    <lineage>
        <taxon>Eukaryota</taxon>
        <taxon>Metazoa</taxon>
        <taxon>Spiralia</taxon>
        <taxon>Lophotrochozoa</taxon>
        <taxon>Mollusca</taxon>
        <taxon>Bivalvia</taxon>
        <taxon>Autobranchia</taxon>
        <taxon>Pteriomorphia</taxon>
        <taxon>Mytilida</taxon>
        <taxon>Mytiloidea</taxon>
        <taxon>Mytilidae</taxon>
        <taxon>Mytilinae</taxon>
        <taxon>Mytilus</taxon>
    </lineage>
</organism>
<dbReference type="Proteomes" id="UP000683360">
    <property type="component" value="Unassembled WGS sequence"/>
</dbReference>
<dbReference type="SUPFAM" id="SSF50729">
    <property type="entry name" value="PH domain-like"/>
    <property type="match status" value="1"/>
</dbReference>
<reference evidence="3" key="1">
    <citation type="submission" date="2021-03" db="EMBL/GenBank/DDBJ databases">
        <authorList>
            <person name="Bekaert M."/>
        </authorList>
    </citation>
    <scope>NUCLEOTIDE SEQUENCE</scope>
</reference>
<dbReference type="PANTHER" id="PTHR46415">
    <property type="entry name" value="ADAPTOR PROTEIN, PHOSPHOTYROSINE INTERACTION, PH DOMAIN AND LEUCINE ZIPPER-CONTAINING 2"/>
    <property type="match status" value="1"/>
</dbReference>
<dbReference type="InterPro" id="IPR001849">
    <property type="entry name" value="PH_domain"/>
</dbReference>
<dbReference type="Gene3D" id="1.20.1270.60">
    <property type="entry name" value="Arfaptin homology (AH) domain/BAR domain"/>
    <property type="match status" value="1"/>
</dbReference>
<dbReference type="EMBL" id="CAJPWZ010000697">
    <property type="protein sequence ID" value="CAG2198739.1"/>
    <property type="molecule type" value="Genomic_DNA"/>
</dbReference>
<proteinExistence type="predicted"/>
<dbReference type="Pfam" id="PF00169">
    <property type="entry name" value="PH"/>
    <property type="match status" value="1"/>
</dbReference>
<evidence type="ECO:0000313" key="4">
    <source>
        <dbReference type="Proteomes" id="UP000683360"/>
    </source>
</evidence>
<dbReference type="PROSITE" id="PS50003">
    <property type="entry name" value="PH_DOMAIN"/>
    <property type="match status" value="1"/>
</dbReference>
<dbReference type="FunFam" id="1.20.1270.60:FF:000034">
    <property type="entry name" value="DCC-interacting protein 13-alpha isoform X2"/>
    <property type="match status" value="1"/>
</dbReference>
<dbReference type="SUPFAM" id="SSF103657">
    <property type="entry name" value="BAR/IMD domain-like"/>
    <property type="match status" value="1"/>
</dbReference>
<accession>A0A8S3QWJ6</accession>
<dbReference type="Pfam" id="PF16746">
    <property type="entry name" value="BAR_3"/>
    <property type="match status" value="1"/>
</dbReference>
<dbReference type="Gene3D" id="2.30.29.30">
    <property type="entry name" value="Pleckstrin-homology domain (PH domain)/Phosphotyrosine-binding domain (PTB)"/>
    <property type="match status" value="1"/>
</dbReference>
<keyword evidence="4" id="KW-1185">Reference proteome</keyword>
<dbReference type="InterPro" id="IPR027267">
    <property type="entry name" value="AH/BAR_dom_sf"/>
</dbReference>
<feature type="domain" description="PH" evidence="2">
    <location>
        <begin position="280"/>
        <end position="379"/>
    </location>
</feature>
<dbReference type="InterPro" id="IPR047181">
    <property type="entry name" value="DP13A/B"/>
</dbReference>
<feature type="compositionally biased region" description="Polar residues" evidence="1">
    <location>
        <begin position="388"/>
        <end position="414"/>
    </location>
</feature>
<dbReference type="PANTHER" id="PTHR46415:SF2">
    <property type="entry name" value="BETA, PUTATIVE-RELATED"/>
    <property type="match status" value="1"/>
</dbReference>